<evidence type="ECO:0000256" key="5">
    <source>
        <dbReference type="ARBA" id="ARBA00023277"/>
    </source>
</evidence>
<sequence length="1508" mass="164280">MKLFKRFMSRAALVSTLAMVLGGMVITNPVQLQALETSSFEYKSQANTKRNVMYYGDWSVWGGQGNFYPQDIPADQLTHLNFAFLDFDNQGNLIFTDKDAAIGNPLGQPGVTWGDISAGILPALVELRAQNPNLKIGVSIGGWSKSGDFSEVAANPAKRAKFVENIVKFVEYTNMDFVDIDWEYPAFVREADTVDNKNDEGTPNARPDDRENYILLLEDIREALNIKEVELGKEYELSVALPASQDKLATGVDVQRMFEIIDFGNLMTYDMRGAFDEISGHQAGLYPNSNDPYKDRKYTIDEAVQYMIGEGAPAEKLVVGAAYYTRGWEKVSGGTDPSNPGLFGEAAIVGKDADFTPSRGAANDSPITMGDGGRRSGVWAYRNLDKLKTAYPGLKEYWDDEAKAPYLYSEQTGAFFTYDNVRSITEKANYVNENDLGGMIAWMASMDAPTRSSKRDELTKATKQGLYGNAVLPQYEIVYADLDITVTLTPYMESWGNTGGYEITIKNNEVLEESNTVLSATEKMAETITLPKFYIKHVNGPLTSGDYKAGTVTQEGEYTVVDLSSVYDARQIEAGGTYTFRLKANGPVEDVSGIESIELAQRLNKQGKEIKRQTIYGSTEQVNQAPVIHGAENKTITVGDTFDAMLGVTARDKEDGDLTHVVTVEGSVNTEIEGTYTLTYKVVDSEGLETVVERTITIAAKKPNQAPELKGINDVIVKVGSTFDTMAGVTATDKEDGDLTHLIQVEGDVDTTHVGTYTLTYRVADCEGLEAEASRQVVVEEVTVPEIPGSDFGVGEGIMWPVQVNAPFVDMAAWVTKPGYGNNGAPNLVKIAEDTDVKFFNLGFIQSVGGQIKDGKLVWGWGGHQVLSEAAPDNSQYMGIKQSIKELRKMGGDVTISLGGLVGTAFWQATQDVDVLTNTYMDLVTGYGLTRLDLDIEGSAQNKQQNIINAKAIKKVQDATGVEIVLTLAVLPSGLTSDGLGVLEAYLAEGVEVSVVNLMTMCYGEATLLPGENYGTGSLRAVDSTKDQLKDYYKRFVGVTLTDEEAYAKLGTTPSIGFEGQAHPIFTTEWAQLVVDHAIEKGIGMTSFWSMNRDAQLENNQGVPSQYAFTNIFKGFGTGEIPQANTKPVIHGVQDVTLTVGDTFDAMEGVTATDKEDGDLTSAIKVNEVVDTEVVGTYELVYTVSDSEELETIATRSVIVEEKVNARPQIHGVKDVKLTVGDTFDAMEGVTATDKEDGDLTSAIKVSGAVDTEVAGTYELVYRVSDSEGLEATATRIVVVEEKANTKPVIHGVKDMTLTVGDTFDAMEGVTATDAEDGDLTATIKVSGIVDTEVAGTYKLVYTVSDSKGLEATATRTVVVKEKPDPNNTYNPEEIYNAGDKVMYNGKEYTAKWWTKGDIPGQSDVWEAKIETNPDGSQDYIPGKTYVEGDRVVYNGKTYVAKWWTNSTPGSDSSWGLEGDEGEENNQGYIPGNAYVAGDIVTYQGVQYRAKWWTNTEPGSDDSWELVQ</sequence>
<dbReference type="InterPro" id="IPR001223">
    <property type="entry name" value="Glyco_hydro18_cat"/>
</dbReference>
<evidence type="ECO:0000256" key="3">
    <source>
        <dbReference type="ARBA" id="ARBA00022801"/>
    </source>
</evidence>
<evidence type="ECO:0000256" key="4">
    <source>
        <dbReference type="ARBA" id="ARBA00023024"/>
    </source>
</evidence>
<accession>A0AA42DJP9</accession>
<keyword evidence="8" id="KW-1185">Reference proteome</keyword>
<dbReference type="GO" id="GO:0005576">
    <property type="term" value="C:extracellular region"/>
    <property type="evidence" value="ECO:0007669"/>
    <property type="project" value="InterPro"/>
</dbReference>
<dbReference type="Gene3D" id="2.60.40.10">
    <property type="entry name" value="Immunoglobulins"/>
    <property type="match status" value="5"/>
</dbReference>
<dbReference type="Gene3D" id="3.10.50.10">
    <property type="match status" value="1"/>
</dbReference>
<protein>
    <recommendedName>
        <fullName evidence="2">chitinase</fullName>
        <ecNumber evidence="2">3.2.1.14</ecNumber>
    </recommendedName>
</protein>
<comment type="caution">
    <text evidence="7">The sequence shown here is derived from an EMBL/GenBank/DDBJ whole genome shotgun (WGS) entry which is preliminary data.</text>
</comment>
<dbReference type="InterPro" id="IPR011583">
    <property type="entry name" value="Chitinase_II/V-like_cat"/>
</dbReference>
<keyword evidence="3" id="KW-0378">Hydrolase</keyword>
<dbReference type="Pfam" id="PF16403">
    <property type="entry name" value="Bact_surface_Ig-like"/>
    <property type="match status" value="5"/>
</dbReference>
<evidence type="ECO:0000259" key="6">
    <source>
        <dbReference type="PROSITE" id="PS51910"/>
    </source>
</evidence>
<dbReference type="SUPFAM" id="SSF51055">
    <property type="entry name" value="Carbohydrate binding domain"/>
    <property type="match status" value="3"/>
</dbReference>
<dbReference type="InterPro" id="IPR029070">
    <property type="entry name" value="Chitinase_insertion_sf"/>
</dbReference>
<dbReference type="CDD" id="cd20174">
    <property type="entry name" value="GH18_LinChi78-like_UFR"/>
    <property type="match status" value="1"/>
</dbReference>
<keyword evidence="5" id="KW-0119">Carbohydrate metabolism</keyword>
<feature type="domain" description="GH18" evidence="6">
    <location>
        <begin position="49"/>
        <end position="469"/>
    </location>
</feature>
<dbReference type="InterPro" id="IPR003610">
    <property type="entry name" value="CBM5/12"/>
</dbReference>
<gene>
    <name evidence="7" type="ORF">PBV87_01230</name>
</gene>
<evidence type="ECO:0000256" key="2">
    <source>
        <dbReference type="ARBA" id="ARBA00012729"/>
    </source>
</evidence>
<name>A0AA42DJP9_9FIRM</name>
<dbReference type="Pfam" id="PF14600">
    <property type="entry name" value="CBM_5_12_2"/>
    <property type="match status" value="1"/>
</dbReference>
<dbReference type="InterPro" id="IPR017853">
    <property type="entry name" value="GH"/>
</dbReference>
<organism evidence="7 8">
    <name type="scientific">Holtiella tumoricola</name>
    <dbReference type="NCBI Taxonomy" id="3018743"/>
    <lineage>
        <taxon>Bacteria</taxon>
        <taxon>Bacillati</taxon>
        <taxon>Bacillota</taxon>
        <taxon>Clostridia</taxon>
        <taxon>Lachnospirales</taxon>
        <taxon>Cellulosilyticaceae</taxon>
        <taxon>Holtiella</taxon>
    </lineage>
</organism>
<dbReference type="PANTHER" id="PTHR11177">
    <property type="entry name" value="CHITINASE"/>
    <property type="match status" value="1"/>
</dbReference>
<reference evidence="7" key="1">
    <citation type="journal article" date="2023" name="Int. J. Syst. Evol. Microbiol.">
        <title>&lt;i&gt;Holtiella tumoricola&lt;/i&gt; gen. nov. sp. nov., isolated from a human clinical sample.</title>
        <authorList>
            <person name="Allen-Vercoe E."/>
            <person name="Daigneault M.C."/>
            <person name="Vancuren S.J."/>
            <person name="Cochrane K."/>
            <person name="O'Neal L.L."/>
            <person name="Sankaranarayanan K."/>
            <person name="Lawson P.A."/>
        </authorList>
    </citation>
    <scope>NUCLEOTIDE SEQUENCE</scope>
    <source>
        <strain evidence="7">CC70A</strain>
    </source>
</reference>
<dbReference type="EMBL" id="JAQIFT010000008">
    <property type="protein sequence ID" value="MDA3730137.1"/>
    <property type="molecule type" value="Genomic_DNA"/>
</dbReference>
<dbReference type="InterPro" id="IPR032798">
    <property type="entry name" value="CBM_5_12_2"/>
</dbReference>
<dbReference type="PANTHER" id="PTHR11177:SF317">
    <property type="entry name" value="CHITINASE 12-RELATED"/>
    <property type="match status" value="1"/>
</dbReference>
<dbReference type="PROSITE" id="PS51910">
    <property type="entry name" value="GH18_2"/>
    <property type="match status" value="1"/>
</dbReference>
<dbReference type="GO" id="GO:0008843">
    <property type="term" value="F:endochitinase activity"/>
    <property type="evidence" value="ECO:0007669"/>
    <property type="project" value="UniProtKB-EC"/>
</dbReference>
<dbReference type="SUPFAM" id="SSF54556">
    <property type="entry name" value="Chitinase insertion domain"/>
    <property type="match status" value="1"/>
</dbReference>
<proteinExistence type="predicted"/>
<dbReference type="Proteomes" id="UP001169242">
    <property type="component" value="Unassembled WGS sequence"/>
</dbReference>
<dbReference type="EC" id="3.2.1.14" evidence="2"/>
<dbReference type="RefSeq" id="WP_271010862.1">
    <property type="nucleotide sequence ID" value="NZ_JAQIFT010000008.1"/>
</dbReference>
<keyword evidence="4" id="KW-0624">Polysaccharide degradation</keyword>
<dbReference type="GO" id="GO:0030246">
    <property type="term" value="F:carbohydrate binding"/>
    <property type="evidence" value="ECO:0007669"/>
    <property type="project" value="InterPro"/>
</dbReference>
<dbReference type="GO" id="GO:0008061">
    <property type="term" value="F:chitin binding"/>
    <property type="evidence" value="ECO:0007669"/>
    <property type="project" value="InterPro"/>
</dbReference>
<dbReference type="CDD" id="cd06543">
    <property type="entry name" value="GH18_PF-ChiA-like"/>
    <property type="match status" value="1"/>
</dbReference>
<dbReference type="CDD" id="cd12215">
    <property type="entry name" value="ChiC_BD"/>
    <property type="match status" value="1"/>
</dbReference>
<dbReference type="InterPro" id="IPR013783">
    <property type="entry name" value="Ig-like_fold"/>
</dbReference>
<dbReference type="Pfam" id="PF02839">
    <property type="entry name" value="CBM_5_12"/>
    <property type="match status" value="2"/>
</dbReference>
<dbReference type="GO" id="GO:0005975">
    <property type="term" value="P:carbohydrate metabolic process"/>
    <property type="evidence" value="ECO:0007669"/>
    <property type="project" value="InterPro"/>
</dbReference>
<dbReference type="Pfam" id="PF00704">
    <property type="entry name" value="Glyco_hydro_18"/>
    <property type="match status" value="1"/>
</dbReference>
<dbReference type="Gene3D" id="2.10.10.20">
    <property type="entry name" value="Carbohydrate-binding module superfamily 5/12"/>
    <property type="match status" value="3"/>
</dbReference>
<comment type="catalytic activity">
    <reaction evidence="1">
        <text>Random endo-hydrolysis of N-acetyl-beta-D-glucosaminide (1-&gt;4)-beta-linkages in chitin and chitodextrins.</text>
        <dbReference type="EC" id="3.2.1.14"/>
    </reaction>
</comment>
<keyword evidence="4" id="KW-0146">Chitin degradation</keyword>
<evidence type="ECO:0000256" key="1">
    <source>
        <dbReference type="ARBA" id="ARBA00000822"/>
    </source>
</evidence>
<dbReference type="SMART" id="SM00495">
    <property type="entry name" value="ChtBD3"/>
    <property type="match status" value="3"/>
</dbReference>
<dbReference type="InterPro" id="IPR050314">
    <property type="entry name" value="Glycosyl_Hydrlase_18"/>
</dbReference>
<dbReference type="CDD" id="cd06548">
    <property type="entry name" value="GH18_chitinase"/>
    <property type="match status" value="1"/>
</dbReference>
<dbReference type="CDD" id="cd12204">
    <property type="entry name" value="CBD_like"/>
    <property type="match status" value="2"/>
</dbReference>
<dbReference type="Gene3D" id="3.20.20.80">
    <property type="entry name" value="Glycosidases"/>
    <property type="match status" value="2"/>
</dbReference>
<dbReference type="InterPro" id="IPR036573">
    <property type="entry name" value="CBM_sf_5/12"/>
</dbReference>
<dbReference type="InterPro" id="IPR032179">
    <property type="entry name" value="Cry22Aa_Ig-like"/>
</dbReference>
<dbReference type="GO" id="GO:0006032">
    <property type="term" value="P:chitin catabolic process"/>
    <property type="evidence" value="ECO:0007669"/>
    <property type="project" value="UniProtKB-KW"/>
</dbReference>
<evidence type="ECO:0000313" key="8">
    <source>
        <dbReference type="Proteomes" id="UP001169242"/>
    </source>
</evidence>
<dbReference type="SUPFAM" id="SSF51445">
    <property type="entry name" value="(Trans)glycosidases"/>
    <property type="match status" value="2"/>
</dbReference>
<dbReference type="SMART" id="SM00636">
    <property type="entry name" value="Glyco_18"/>
    <property type="match status" value="1"/>
</dbReference>
<evidence type="ECO:0000313" key="7">
    <source>
        <dbReference type="EMBL" id="MDA3730137.1"/>
    </source>
</evidence>